<evidence type="ECO:0000256" key="8">
    <source>
        <dbReference type="SAM" id="Phobius"/>
    </source>
</evidence>
<feature type="transmembrane region" description="Helical" evidence="8">
    <location>
        <begin position="401"/>
        <end position="422"/>
    </location>
</feature>
<comment type="subcellular location">
    <subcellularLocation>
        <location evidence="1">Endomembrane system</location>
        <topology evidence="1">Multi-pass membrane protein</topology>
    </subcellularLocation>
</comment>
<dbReference type="PROSITE" id="PS50850">
    <property type="entry name" value="MFS"/>
    <property type="match status" value="1"/>
</dbReference>
<dbReference type="InterPro" id="IPR036259">
    <property type="entry name" value="MFS_trans_sf"/>
</dbReference>
<dbReference type="InterPro" id="IPR011701">
    <property type="entry name" value="MFS"/>
</dbReference>
<keyword evidence="3" id="KW-0813">Transport</keyword>
<accession>A0A0J0XJN4</accession>
<feature type="transmembrane region" description="Helical" evidence="8">
    <location>
        <begin position="335"/>
        <end position="357"/>
    </location>
</feature>
<dbReference type="GO" id="GO:0022857">
    <property type="term" value="F:transmembrane transporter activity"/>
    <property type="evidence" value="ECO:0007669"/>
    <property type="project" value="InterPro"/>
</dbReference>
<evidence type="ECO:0000256" key="6">
    <source>
        <dbReference type="ARBA" id="ARBA00023136"/>
    </source>
</evidence>
<feature type="region of interest" description="Disordered" evidence="7">
    <location>
        <begin position="268"/>
        <end position="290"/>
    </location>
</feature>
<comment type="similarity">
    <text evidence="2">Belongs to the major facilitator superfamily.</text>
</comment>
<feature type="domain" description="Major facilitator superfamily (MFS) profile" evidence="9">
    <location>
        <begin position="77"/>
        <end position="511"/>
    </location>
</feature>
<dbReference type="EMBL" id="KQ087220">
    <property type="protein sequence ID" value="KLT41307.1"/>
    <property type="molecule type" value="Genomic_DNA"/>
</dbReference>
<name>A0A0J0XJN4_9TREE</name>
<dbReference type="GO" id="GO:0016020">
    <property type="term" value="C:membrane"/>
    <property type="evidence" value="ECO:0007669"/>
    <property type="project" value="TreeGrafter"/>
</dbReference>
<feature type="transmembrane region" description="Helical" evidence="8">
    <location>
        <begin position="201"/>
        <end position="221"/>
    </location>
</feature>
<dbReference type="Gene3D" id="1.20.1250.20">
    <property type="entry name" value="MFS general substrate transporter like domains"/>
    <property type="match status" value="1"/>
</dbReference>
<keyword evidence="4 8" id="KW-0812">Transmembrane</keyword>
<evidence type="ECO:0000313" key="10">
    <source>
        <dbReference type="EMBL" id="KLT41307.1"/>
    </source>
</evidence>
<evidence type="ECO:0000256" key="1">
    <source>
        <dbReference type="ARBA" id="ARBA00004127"/>
    </source>
</evidence>
<gene>
    <name evidence="10" type="ORF">CC85DRAFT_286623</name>
</gene>
<dbReference type="Proteomes" id="UP000053611">
    <property type="component" value="Unassembled WGS sequence"/>
</dbReference>
<dbReference type="Pfam" id="PF07690">
    <property type="entry name" value="MFS_1"/>
    <property type="match status" value="1"/>
</dbReference>
<sequence>MNSTAHDGGVPSLPRPPSSASTTHSQPFVTPPQTPRPPSPPDVETPVDADLYAHHHYIFRRLRRACPAPSPRRVWIITGALCASMVLCGWNDGSVGPLIPSLQRYYNINYLKMSILFIMMFVGTLISGLVNVWLTDRIGFGLVTPLAALATAVAYLIAGCGPPYPVFLIGYIFNGFGMGIQDAQVNNLVTRLPNADTKMSVVQACFSLGGTIAPFISTAFAQHVEAAYRYFFVAMAVALLTVVMMLWAFEGKTEEQITALLPKDADVRREKKERKEREKREAEGEEEVEMAGVKERLTRAPSIVPNEAAPLPPAELYAPDSSGTKMLRIFSTPSVYALIIWAFLYVGVEVSISGWLTSFLIAERGATAAAGYAVTGFWGGMSVGRIVLIPVTKKIGYQFSIYLYAAIALGLELAIWFTDSLIGNGVCYAFVGFFLGPIYPNALMVVSEVLDDDLRGGVMGIMGSLGGAGAAAIPFMTGGIADKHGIWTIQPIAVAMIAAFTIIWMFVPRKRITSLYTPKRRVIEQ</sequence>
<protein>
    <submittedName>
        <fullName evidence="10">MFS general substrate transporter</fullName>
    </submittedName>
</protein>
<evidence type="ECO:0000256" key="5">
    <source>
        <dbReference type="ARBA" id="ARBA00022989"/>
    </source>
</evidence>
<keyword evidence="6 8" id="KW-0472">Membrane</keyword>
<feature type="region of interest" description="Disordered" evidence="7">
    <location>
        <begin position="1"/>
        <end position="45"/>
    </location>
</feature>
<feature type="transmembrane region" description="Helical" evidence="8">
    <location>
        <begin position="487"/>
        <end position="507"/>
    </location>
</feature>
<feature type="compositionally biased region" description="Pro residues" evidence="7">
    <location>
        <begin position="29"/>
        <end position="43"/>
    </location>
</feature>
<feature type="transmembrane region" description="Helical" evidence="8">
    <location>
        <begin position="369"/>
        <end position="389"/>
    </location>
</feature>
<dbReference type="SUPFAM" id="SSF103473">
    <property type="entry name" value="MFS general substrate transporter"/>
    <property type="match status" value="1"/>
</dbReference>
<dbReference type="AlphaFoldDB" id="A0A0J0XJN4"/>
<dbReference type="InterPro" id="IPR051788">
    <property type="entry name" value="MFS_Transporter"/>
</dbReference>
<evidence type="ECO:0000256" key="4">
    <source>
        <dbReference type="ARBA" id="ARBA00022692"/>
    </source>
</evidence>
<evidence type="ECO:0000259" key="9">
    <source>
        <dbReference type="PROSITE" id="PS50850"/>
    </source>
</evidence>
<feature type="transmembrane region" description="Helical" evidence="8">
    <location>
        <begin position="428"/>
        <end position="446"/>
    </location>
</feature>
<feature type="transmembrane region" description="Helical" evidence="8">
    <location>
        <begin position="227"/>
        <end position="249"/>
    </location>
</feature>
<dbReference type="PANTHER" id="PTHR23514:SF3">
    <property type="entry name" value="BYPASS OF STOP CODON PROTEIN 6"/>
    <property type="match status" value="1"/>
</dbReference>
<dbReference type="OrthoDB" id="413079at2759"/>
<evidence type="ECO:0000313" key="11">
    <source>
        <dbReference type="Proteomes" id="UP000053611"/>
    </source>
</evidence>
<keyword evidence="5 8" id="KW-1133">Transmembrane helix</keyword>
<feature type="compositionally biased region" description="Basic and acidic residues" evidence="7">
    <location>
        <begin position="268"/>
        <end position="282"/>
    </location>
</feature>
<dbReference type="GO" id="GO:0012505">
    <property type="term" value="C:endomembrane system"/>
    <property type="evidence" value="ECO:0007669"/>
    <property type="project" value="UniProtKB-SubCell"/>
</dbReference>
<evidence type="ECO:0000256" key="7">
    <source>
        <dbReference type="SAM" id="MobiDB-lite"/>
    </source>
</evidence>
<dbReference type="PANTHER" id="PTHR23514">
    <property type="entry name" value="BYPASS OF STOP CODON PROTEIN 6"/>
    <property type="match status" value="1"/>
</dbReference>
<reference evidence="10 11" key="1">
    <citation type="submission" date="2015-03" db="EMBL/GenBank/DDBJ databases">
        <title>Genomics and transcriptomics of the oil-accumulating basidiomycete yeast T. oleaginosus allow insights into substrate utilization and the diverse evolutionary trajectories of mating systems in fungi.</title>
        <authorList>
            <consortium name="DOE Joint Genome Institute"/>
            <person name="Kourist R."/>
            <person name="Kracht O."/>
            <person name="Bracharz F."/>
            <person name="Lipzen A."/>
            <person name="Nolan M."/>
            <person name="Ohm R."/>
            <person name="Grigoriev I."/>
            <person name="Sun S."/>
            <person name="Heitman J."/>
            <person name="Bruck T."/>
            <person name="Nowrousian M."/>
        </authorList>
    </citation>
    <scope>NUCLEOTIDE SEQUENCE [LARGE SCALE GENOMIC DNA]</scope>
    <source>
        <strain evidence="10 11">IBC0246</strain>
    </source>
</reference>
<evidence type="ECO:0000256" key="2">
    <source>
        <dbReference type="ARBA" id="ARBA00008335"/>
    </source>
</evidence>
<dbReference type="FunFam" id="1.20.1250.20:FF:000286">
    <property type="entry name" value="MFS efflux transporter"/>
    <property type="match status" value="1"/>
</dbReference>
<dbReference type="GeneID" id="28984188"/>
<evidence type="ECO:0000256" key="3">
    <source>
        <dbReference type="ARBA" id="ARBA00022448"/>
    </source>
</evidence>
<feature type="transmembrane region" description="Helical" evidence="8">
    <location>
        <begin position="113"/>
        <end position="133"/>
    </location>
</feature>
<dbReference type="InterPro" id="IPR020846">
    <property type="entry name" value="MFS_dom"/>
</dbReference>
<dbReference type="RefSeq" id="XP_018277798.1">
    <property type="nucleotide sequence ID" value="XM_018423585.1"/>
</dbReference>
<proteinExistence type="inferred from homology"/>
<organism evidence="10 11">
    <name type="scientific">Cutaneotrichosporon oleaginosum</name>
    <dbReference type="NCBI Taxonomy" id="879819"/>
    <lineage>
        <taxon>Eukaryota</taxon>
        <taxon>Fungi</taxon>
        <taxon>Dikarya</taxon>
        <taxon>Basidiomycota</taxon>
        <taxon>Agaricomycotina</taxon>
        <taxon>Tremellomycetes</taxon>
        <taxon>Trichosporonales</taxon>
        <taxon>Trichosporonaceae</taxon>
        <taxon>Cutaneotrichosporon</taxon>
    </lineage>
</organism>
<keyword evidence="11" id="KW-1185">Reference proteome</keyword>
<feature type="transmembrane region" description="Helical" evidence="8">
    <location>
        <begin position="458"/>
        <end position="481"/>
    </location>
</feature>